<feature type="compositionally biased region" description="Acidic residues" evidence="3">
    <location>
        <begin position="469"/>
        <end position="482"/>
    </location>
</feature>
<feature type="domain" description="Tyrosine specific protein phosphatases" evidence="5">
    <location>
        <begin position="1084"/>
        <end position="1118"/>
    </location>
</feature>
<dbReference type="InterPro" id="IPR001763">
    <property type="entry name" value="Rhodanese-like_dom"/>
</dbReference>
<evidence type="ECO:0000256" key="3">
    <source>
        <dbReference type="SAM" id="MobiDB-lite"/>
    </source>
</evidence>
<dbReference type="InterPro" id="IPR016130">
    <property type="entry name" value="Tyr_Pase_AS"/>
</dbReference>
<dbReference type="PANTHER" id="PTHR19134">
    <property type="entry name" value="RECEPTOR-TYPE TYROSINE-PROTEIN PHOSPHATASE"/>
    <property type="match status" value="1"/>
</dbReference>
<evidence type="ECO:0000256" key="1">
    <source>
        <dbReference type="ARBA" id="ARBA00009649"/>
    </source>
</evidence>
<dbReference type="Pfam" id="PF00102">
    <property type="entry name" value="Y_phosphatase"/>
    <property type="match status" value="2"/>
</dbReference>
<feature type="region of interest" description="Disordered" evidence="3">
    <location>
        <begin position="1130"/>
        <end position="1153"/>
    </location>
</feature>
<name>A0A5C3NLE8_9AGAM</name>
<feature type="compositionally biased region" description="Basic and acidic residues" evidence="3">
    <location>
        <begin position="1073"/>
        <end position="1082"/>
    </location>
</feature>
<feature type="compositionally biased region" description="Basic and acidic residues" evidence="3">
    <location>
        <begin position="1130"/>
        <end position="1139"/>
    </location>
</feature>
<feature type="compositionally biased region" description="Low complexity" evidence="3">
    <location>
        <begin position="683"/>
        <end position="720"/>
    </location>
</feature>
<feature type="domain" description="Tyrosine-protein phosphatase" evidence="4">
    <location>
        <begin position="780"/>
        <end position="1125"/>
    </location>
</feature>
<dbReference type="Gene3D" id="3.90.190.10">
    <property type="entry name" value="Protein tyrosine phosphatase superfamily"/>
    <property type="match status" value="2"/>
</dbReference>
<feature type="region of interest" description="Disordered" evidence="3">
    <location>
        <begin position="1049"/>
        <end position="1084"/>
    </location>
</feature>
<protein>
    <recommendedName>
        <fullName evidence="2">protein-tyrosine-phosphatase</fullName>
        <ecNumber evidence="2">3.1.3.48</ecNumber>
    </recommendedName>
</protein>
<feature type="compositionally biased region" description="Basic and acidic residues" evidence="3">
    <location>
        <begin position="646"/>
        <end position="656"/>
    </location>
</feature>
<feature type="compositionally biased region" description="Low complexity" evidence="3">
    <location>
        <begin position="729"/>
        <end position="747"/>
    </location>
</feature>
<feature type="compositionally biased region" description="Low complexity" evidence="3">
    <location>
        <begin position="531"/>
        <end position="545"/>
    </location>
</feature>
<feature type="region of interest" description="Disordered" evidence="3">
    <location>
        <begin position="1297"/>
        <end position="1392"/>
    </location>
</feature>
<comment type="similarity">
    <text evidence="1">Belongs to the protein-tyrosine phosphatase family. Non-receptor class subfamily.</text>
</comment>
<dbReference type="InterPro" id="IPR000387">
    <property type="entry name" value="Tyr_Pase_dom"/>
</dbReference>
<dbReference type="PROSITE" id="PS00383">
    <property type="entry name" value="TYR_PHOSPHATASE_1"/>
    <property type="match status" value="1"/>
</dbReference>
<dbReference type="STRING" id="5364.A0A5C3NLE8"/>
<dbReference type="InterPro" id="IPR029021">
    <property type="entry name" value="Prot-tyrosine_phosphatase-like"/>
</dbReference>
<feature type="region of interest" description="Disordered" evidence="3">
    <location>
        <begin position="1525"/>
        <end position="1583"/>
    </location>
</feature>
<evidence type="ECO:0000256" key="2">
    <source>
        <dbReference type="ARBA" id="ARBA00013064"/>
    </source>
</evidence>
<dbReference type="PROSITE" id="PS50206">
    <property type="entry name" value="RHODANESE_3"/>
    <property type="match status" value="1"/>
</dbReference>
<dbReference type="PROSITE" id="PS50056">
    <property type="entry name" value="TYR_PHOSPHATASE_2"/>
    <property type="match status" value="1"/>
</dbReference>
<reference evidence="7 8" key="1">
    <citation type="journal article" date="2019" name="Nat. Ecol. Evol.">
        <title>Megaphylogeny resolves global patterns of mushroom evolution.</title>
        <authorList>
            <person name="Varga T."/>
            <person name="Krizsan K."/>
            <person name="Foldi C."/>
            <person name="Dima B."/>
            <person name="Sanchez-Garcia M."/>
            <person name="Sanchez-Ramirez S."/>
            <person name="Szollosi G.J."/>
            <person name="Szarkandi J.G."/>
            <person name="Papp V."/>
            <person name="Albert L."/>
            <person name="Andreopoulos W."/>
            <person name="Angelini C."/>
            <person name="Antonin V."/>
            <person name="Barry K.W."/>
            <person name="Bougher N.L."/>
            <person name="Buchanan P."/>
            <person name="Buyck B."/>
            <person name="Bense V."/>
            <person name="Catcheside P."/>
            <person name="Chovatia M."/>
            <person name="Cooper J."/>
            <person name="Damon W."/>
            <person name="Desjardin D."/>
            <person name="Finy P."/>
            <person name="Geml J."/>
            <person name="Haridas S."/>
            <person name="Hughes K."/>
            <person name="Justo A."/>
            <person name="Karasinski D."/>
            <person name="Kautmanova I."/>
            <person name="Kiss B."/>
            <person name="Kocsube S."/>
            <person name="Kotiranta H."/>
            <person name="LaButti K.M."/>
            <person name="Lechner B.E."/>
            <person name="Liimatainen K."/>
            <person name="Lipzen A."/>
            <person name="Lukacs Z."/>
            <person name="Mihaltcheva S."/>
            <person name="Morgado L.N."/>
            <person name="Niskanen T."/>
            <person name="Noordeloos M.E."/>
            <person name="Ohm R.A."/>
            <person name="Ortiz-Santana B."/>
            <person name="Ovrebo C."/>
            <person name="Racz N."/>
            <person name="Riley R."/>
            <person name="Savchenko A."/>
            <person name="Shiryaev A."/>
            <person name="Soop K."/>
            <person name="Spirin V."/>
            <person name="Szebenyi C."/>
            <person name="Tomsovsky M."/>
            <person name="Tulloss R.E."/>
            <person name="Uehling J."/>
            <person name="Grigoriev I.V."/>
            <person name="Vagvolgyi C."/>
            <person name="Papp T."/>
            <person name="Martin F.M."/>
            <person name="Miettinen O."/>
            <person name="Hibbett D.S."/>
            <person name="Nagy L.G."/>
        </authorList>
    </citation>
    <scope>NUCLEOTIDE SEQUENCE [LARGE SCALE GENOMIC DNA]</scope>
    <source>
        <strain evidence="7 8">OMC1185</strain>
    </source>
</reference>
<dbReference type="InterPro" id="IPR050348">
    <property type="entry name" value="Protein-Tyr_Phosphatase"/>
</dbReference>
<feature type="region of interest" description="Disordered" evidence="3">
    <location>
        <begin position="111"/>
        <end position="155"/>
    </location>
</feature>
<dbReference type="InterPro" id="IPR000242">
    <property type="entry name" value="PTP_cat"/>
</dbReference>
<feature type="compositionally biased region" description="Low complexity" evidence="3">
    <location>
        <begin position="602"/>
        <end position="612"/>
    </location>
</feature>
<gene>
    <name evidence="7" type="ORF">OE88DRAFT_165616</name>
</gene>
<sequence>MIIDGETYSRLCFGVCDWLPSTCSAVRASDVRGNPERPSHLPPRKPPTCLCSPQPPSAIAMHNTDGFFAAAPVNIANTHDADGFAQAIAARFGATNANQLTARLHSPALALPTPSARPMNPPLSLAASPTRKTSPTSTNASPAPPPTSTAPALPPSSFTALAPAELASAITDSNTLILDIRPHAAYTQARVRTAISLSVPSTLLKRPLFSLARLTDMLPSSSARRNFRKWKDKSRIVVYDLDSLAVKDGSNILGLMRKFAGEGMDPASVCWLTGGFQAVWREKRDMIDQDPLPEEPDDADDDEGDHLLPQPTPPTLTTPGAGFALSLPGTAKSKSASAAMPVLRTKHLPMAAFTLSTTTSCHGSATSPRGVNRDSNSPPSRHPFAFSLPSHTHGQSKPSTQAFNPFFDAIRQNIELSQGITDRIPLVLPRAVRKRVRRGDLGVTVENGVGWQWLEAIAWKAGKSGGSSTDEDADEEMGDAEEEEKREREKWTTSREGSKGAGTGESDSEGSSRTDGGSEDERLGKPGNFKSGSQQSSSTHSYRSSARYQLPEPSSADVEEGTQELAMQFYKIELAEQRRLMGVMEHHSREGAGGSDNVNLNSSTPATSPSGSSEGGGSPGEGIGGAVKEVVVKERDFAGGLISSQEVRKRYTEGRRRGGSLGSGSSGGHVPTSGSSGGHVPTSGSGESSLVGSTSVSVSGREAEVGGSTTAVSASASSAGEGRKEKVPVEGVVPVLVSSGVSETSGGSESGRSERRKRKERERKQVFPFSITAGVEKGAKNRYRNIWPFEHTRVKLRSKPGAFTAASTVSSVSSRSQATPGFGSSRGINLTLGGGGHGSAGGKDAFNAFSKDNASNMGFVKEEVATPLSTSSSIVDDYVNASYVQPLGTRKRYIATQGPLEATFGDFWTLCWEQNVHVIVMLTREIEGMMEKSGKYWQEGTFGPLVLRLIESSGTPQEEKKPFGFFGGAKNETGFFPPVEKVQKAEKEKASTVRRVFELRNKKYPEAGGRIVTQLQYLDWPDMNVPDDPHGVLDLIEMMNKEVERSVEAERRRQPFAVPESYGHARSTSSRESSAEKNDLDPKTGIVRRVLETRNPPVLLHCSAGVGRTGGYIIVDAVLDGLKRELRKRREAEARRVREEEEESASMDVDGDDGVYSKDAPMDVDISSPVPVSIVSSAYHAASSMSPDSGPSTSPPLSVSVSPPPAMSSPAFPPSLNMREDSRHTVRSFSEKAPLVFGGPIEADPRVRTYSAPAGLPEVRPVGPAHAYSSYESRRPQGIKSPSLRAEFVASPEVMANSPEAEAARLNKSGPGLQASAARLPAGGAKPPHSLSVDSQSSKSSSIFTSNDDVRNPWDRSSTSLTSALSSAAYPESMNDSSEPGAKPVEKYRPMDTPGTVREVQAKANAPDFFKPSTFDYMRPRKLHQDDSPPLLSSYKDPIRTVVEDMREQRMSLCQSLRQYVFVHRAIIEGALRVVDKEKELYPEESELERGRSDTERHAIRKDFAPTGRLLSPASALDGMPHRLATLQSSPTKHKRLASPTELIKEGKEGQLRLAKRPSVKKRKAISSDEAAEFASDTPEAKS</sequence>
<feature type="compositionally biased region" description="Polar residues" evidence="3">
    <location>
        <begin position="358"/>
        <end position="379"/>
    </location>
</feature>
<feature type="region of interest" description="Disordered" evidence="3">
    <location>
        <begin position="358"/>
        <end position="402"/>
    </location>
</feature>
<feature type="compositionally biased region" description="Basic residues" evidence="3">
    <location>
        <begin position="1554"/>
        <end position="1565"/>
    </location>
</feature>
<dbReference type="PANTHER" id="PTHR19134:SF561">
    <property type="entry name" value="PROTEIN TYROSINE PHOSPHATASE 36E, ISOFORM A"/>
    <property type="match status" value="1"/>
</dbReference>
<feature type="region of interest" description="Disordered" evidence="3">
    <location>
        <begin position="462"/>
        <end position="562"/>
    </location>
</feature>
<evidence type="ECO:0000259" key="5">
    <source>
        <dbReference type="PROSITE" id="PS50056"/>
    </source>
</evidence>
<accession>A0A5C3NLE8</accession>
<keyword evidence="8" id="KW-1185">Reference proteome</keyword>
<dbReference type="EMBL" id="ML213503">
    <property type="protein sequence ID" value="TFK57715.1"/>
    <property type="molecule type" value="Genomic_DNA"/>
</dbReference>
<feature type="domain" description="Rhodanese" evidence="6">
    <location>
        <begin position="171"/>
        <end position="288"/>
    </location>
</feature>
<dbReference type="InterPro" id="IPR003595">
    <property type="entry name" value="Tyr_Pase_cat"/>
</dbReference>
<feature type="compositionally biased region" description="Polar residues" evidence="3">
    <location>
        <begin position="389"/>
        <end position="402"/>
    </location>
</feature>
<dbReference type="EC" id="3.1.3.48" evidence="2"/>
<feature type="compositionally biased region" description="Basic and acidic residues" evidence="3">
    <location>
        <begin position="483"/>
        <end position="498"/>
    </location>
</feature>
<dbReference type="PROSITE" id="PS50055">
    <property type="entry name" value="TYR_PHOSPHATASE_PTP"/>
    <property type="match status" value="1"/>
</dbReference>
<evidence type="ECO:0000313" key="7">
    <source>
        <dbReference type="EMBL" id="TFK57715.1"/>
    </source>
</evidence>
<feature type="region of interest" description="Disordered" evidence="3">
    <location>
        <begin position="288"/>
        <end position="328"/>
    </location>
</feature>
<evidence type="ECO:0000259" key="4">
    <source>
        <dbReference type="PROSITE" id="PS50055"/>
    </source>
</evidence>
<dbReference type="GO" id="GO:0004725">
    <property type="term" value="F:protein tyrosine phosphatase activity"/>
    <property type="evidence" value="ECO:0007669"/>
    <property type="project" value="UniProtKB-EC"/>
</dbReference>
<dbReference type="SMART" id="SM00404">
    <property type="entry name" value="PTPc_motif"/>
    <property type="match status" value="1"/>
</dbReference>
<feature type="compositionally biased region" description="Gly residues" evidence="3">
    <location>
        <begin position="613"/>
        <end position="625"/>
    </location>
</feature>
<feature type="compositionally biased region" description="Low complexity" evidence="3">
    <location>
        <begin position="1330"/>
        <end position="1346"/>
    </location>
</feature>
<dbReference type="Gene3D" id="3.40.250.10">
    <property type="entry name" value="Rhodanese-like domain"/>
    <property type="match status" value="1"/>
</dbReference>
<evidence type="ECO:0000259" key="6">
    <source>
        <dbReference type="PROSITE" id="PS50206"/>
    </source>
</evidence>
<dbReference type="SUPFAM" id="SSF52799">
    <property type="entry name" value="(Phosphotyrosine protein) phosphatases II"/>
    <property type="match status" value="1"/>
</dbReference>
<dbReference type="OrthoDB" id="6058203at2759"/>
<feature type="compositionally biased region" description="Acidic residues" evidence="3">
    <location>
        <begin position="1140"/>
        <end position="1153"/>
    </location>
</feature>
<dbReference type="PRINTS" id="PR00700">
    <property type="entry name" value="PRTYPHPHTASE"/>
</dbReference>
<evidence type="ECO:0000313" key="8">
    <source>
        <dbReference type="Proteomes" id="UP000305948"/>
    </source>
</evidence>
<proteinExistence type="inferred from homology"/>
<dbReference type="InterPro" id="IPR036873">
    <property type="entry name" value="Rhodanese-like_dom_sf"/>
</dbReference>
<feature type="compositionally biased region" description="Acidic residues" evidence="3">
    <location>
        <begin position="291"/>
        <end position="304"/>
    </location>
</feature>
<feature type="region of interest" description="Disordered" evidence="3">
    <location>
        <begin position="581"/>
        <end position="764"/>
    </location>
</feature>
<feature type="compositionally biased region" description="Low complexity" evidence="3">
    <location>
        <begin position="1182"/>
        <end position="1201"/>
    </location>
</feature>
<feature type="region of interest" description="Disordered" evidence="3">
    <location>
        <begin position="1182"/>
        <end position="1209"/>
    </location>
</feature>
<dbReference type="SMART" id="SM00194">
    <property type="entry name" value="PTPc"/>
    <property type="match status" value="1"/>
</dbReference>
<dbReference type="Pfam" id="PF00581">
    <property type="entry name" value="Rhodanese"/>
    <property type="match status" value="1"/>
</dbReference>
<feature type="compositionally biased region" description="Pro residues" evidence="3">
    <location>
        <begin position="142"/>
        <end position="154"/>
    </location>
</feature>
<organism evidence="7 8">
    <name type="scientific">Heliocybe sulcata</name>
    <dbReference type="NCBI Taxonomy" id="5364"/>
    <lineage>
        <taxon>Eukaryota</taxon>
        <taxon>Fungi</taxon>
        <taxon>Dikarya</taxon>
        <taxon>Basidiomycota</taxon>
        <taxon>Agaricomycotina</taxon>
        <taxon>Agaricomycetes</taxon>
        <taxon>Gloeophyllales</taxon>
        <taxon>Gloeophyllaceae</taxon>
        <taxon>Heliocybe</taxon>
    </lineage>
</organism>
<feature type="compositionally biased region" description="Basic and acidic residues" evidence="3">
    <location>
        <begin position="581"/>
        <end position="590"/>
    </location>
</feature>
<dbReference type="Proteomes" id="UP000305948">
    <property type="component" value="Unassembled WGS sequence"/>
</dbReference>
<dbReference type="SUPFAM" id="SSF52821">
    <property type="entry name" value="Rhodanese/Cell cycle control phosphatase"/>
    <property type="match status" value="1"/>
</dbReference>
<feature type="compositionally biased region" description="Low complexity" evidence="3">
    <location>
        <begin position="1357"/>
        <end position="1369"/>
    </location>
</feature>